<protein>
    <submittedName>
        <fullName evidence="2">Uncharacterized protein</fullName>
    </submittedName>
</protein>
<sequence>MRYIHSMATAVAATALSALTPCSSAQGASFAYPQNRATIAAGSNLTVRIDRPTPSAPTVEAAIALGMSSCETSETGHEHYSCPSPETSFEYLFYAGGFNPQRPNIVTSGEDFNAFQNFTIEIPESLKGRAILGFLHSSFGREASGYFPFFESVNITVNIVTTV</sequence>
<evidence type="ECO:0000313" key="3">
    <source>
        <dbReference type="Proteomes" id="UP000518752"/>
    </source>
</evidence>
<dbReference type="EMBL" id="JAACJN010000021">
    <property type="protein sequence ID" value="KAF5389560.1"/>
    <property type="molecule type" value="Genomic_DNA"/>
</dbReference>
<accession>A0A8H5HUA8</accession>
<dbReference type="OrthoDB" id="2841294at2759"/>
<comment type="caution">
    <text evidence="2">The sequence shown here is derived from an EMBL/GenBank/DDBJ whole genome shotgun (WGS) entry which is preliminary data.</text>
</comment>
<reference evidence="2 3" key="1">
    <citation type="journal article" date="2020" name="ISME J.">
        <title>Uncovering the hidden diversity of litter-decomposition mechanisms in mushroom-forming fungi.</title>
        <authorList>
            <person name="Floudas D."/>
            <person name="Bentzer J."/>
            <person name="Ahren D."/>
            <person name="Johansson T."/>
            <person name="Persson P."/>
            <person name="Tunlid A."/>
        </authorList>
    </citation>
    <scope>NUCLEOTIDE SEQUENCE [LARGE SCALE GENOMIC DNA]</scope>
    <source>
        <strain evidence="2 3">CBS 406.79</strain>
    </source>
</reference>
<dbReference type="AlphaFoldDB" id="A0A8H5HUA8"/>
<gene>
    <name evidence="2" type="ORF">D9757_004147</name>
</gene>
<keyword evidence="1" id="KW-0732">Signal</keyword>
<proteinExistence type="predicted"/>
<evidence type="ECO:0000256" key="1">
    <source>
        <dbReference type="SAM" id="SignalP"/>
    </source>
</evidence>
<dbReference type="Proteomes" id="UP000518752">
    <property type="component" value="Unassembled WGS sequence"/>
</dbReference>
<organism evidence="2 3">
    <name type="scientific">Collybiopsis confluens</name>
    <dbReference type="NCBI Taxonomy" id="2823264"/>
    <lineage>
        <taxon>Eukaryota</taxon>
        <taxon>Fungi</taxon>
        <taxon>Dikarya</taxon>
        <taxon>Basidiomycota</taxon>
        <taxon>Agaricomycotina</taxon>
        <taxon>Agaricomycetes</taxon>
        <taxon>Agaricomycetidae</taxon>
        <taxon>Agaricales</taxon>
        <taxon>Marasmiineae</taxon>
        <taxon>Omphalotaceae</taxon>
        <taxon>Collybiopsis</taxon>
    </lineage>
</organism>
<name>A0A8H5HUA8_9AGAR</name>
<keyword evidence="3" id="KW-1185">Reference proteome</keyword>
<feature type="chain" id="PRO_5034416432" evidence="1">
    <location>
        <begin position="26"/>
        <end position="163"/>
    </location>
</feature>
<evidence type="ECO:0000313" key="2">
    <source>
        <dbReference type="EMBL" id="KAF5389560.1"/>
    </source>
</evidence>
<feature type="signal peptide" evidence="1">
    <location>
        <begin position="1"/>
        <end position="25"/>
    </location>
</feature>